<organism evidence="1 2">
    <name type="scientific">Lepagella muris</name>
    <dbReference type="NCBI Taxonomy" id="3032870"/>
    <lineage>
        <taxon>Bacteria</taxon>
        <taxon>Pseudomonadati</taxon>
        <taxon>Bacteroidota</taxon>
        <taxon>Bacteroidia</taxon>
        <taxon>Bacteroidales</taxon>
        <taxon>Muribaculaceae</taxon>
        <taxon>Lepagella</taxon>
    </lineage>
</organism>
<gene>
    <name evidence="1" type="ORF">E5331_19795</name>
</gene>
<proteinExistence type="predicted"/>
<evidence type="ECO:0000313" key="2">
    <source>
        <dbReference type="Proteomes" id="UP000306319"/>
    </source>
</evidence>
<protein>
    <submittedName>
        <fullName evidence="1">Uncharacterized protein</fullName>
    </submittedName>
</protein>
<evidence type="ECO:0000313" key="1">
    <source>
        <dbReference type="EMBL" id="TGY75633.1"/>
    </source>
</evidence>
<accession>A0AC61RBD2</accession>
<keyword evidence="2" id="KW-1185">Reference proteome</keyword>
<dbReference type="Proteomes" id="UP000306319">
    <property type="component" value="Unassembled WGS sequence"/>
</dbReference>
<sequence>MKTIRFYRIMQYVFAAIAIIAFIRSCFDAFNSIAPMSCVATASAASVIFGRRARQLSER</sequence>
<name>A0AC61RBD2_9BACT</name>
<reference evidence="1" key="1">
    <citation type="submission" date="2019-04" db="EMBL/GenBank/DDBJ databases">
        <title>Microbes associate with the intestines of laboratory mice.</title>
        <authorList>
            <person name="Navarre W."/>
            <person name="Wong E."/>
            <person name="Huang K."/>
            <person name="Tropini C."/>
            <person name="Ng K."/>
            <person name="Yu B."/>
        </authorList>
    </citation>
    <scope>NUCLEOTIDE SEQUENCE</scope>
    <source>
        <strain evidence="1">NM04_E33</strain>
    </source>
</reference>
<dbReference type="EMBL" id="SRYB01000057">
    <property type="protein sequence ID" value="TGY75633.1"/>
    <property type="molecule type" value="Genomic_DNA"/>
</dbReference>
<comment type="caution">
    <text evidence="1">The sequence shown here is derived from an EMBL/GenBank/DDBJ whole genome shotgun (WGS) entry which is preliminary data.</text>
</comment>